<sequence length="60" mass="6436">MAGTFEFYEDASARIRFRQKAGIGQLNAASEDDTTRAAAKNGIGSVQMHAFDSALVDVVE</sequence>
<accession>A0A2S0WXL3</accession>
<evidence type="ECO:0000259" key="1">
    <source>
        <dbReference type="Pfam" id="PF07411"/>
    </source>
</evidence>
<evidence type="ECO:0000313" key="3">
    <source>
        <dbReference type="Proteomes" id="UP000244729"/>
    </source>
</evidence>
<dbReference type="Gene3D" id="2.30.29.80">
    <property type="match status" value="1"/>
</dbReference>
<dbReference type="InterPro" id="IPR036913">
    <property type="entry name" value="YegP-like_sf"/>
</dbReference>
<dbReference type="Proteomes" id="UP000244729">
    <property type="component" value="Chromosome"/>
</dbReference>
<evidence type="ECO:0000313" key="2">
    <source>
        <dbReference type="EMBL" id="AWB96097.1"/>
    </source>
</evidence>
<protein>
    <submittedName>
        <fullName evidence="2">DUF1508 domain-containing protein</fullName>
    </submittedName>
</protein>
<dbReference type="Pfam" id="PF07411">
    <property type="entry name" value="DUF1508"/>
    <property type="match status" value="1"/>
</dbReference>
<proteinExistence type="predicted"/>
<name>A0A2S0WXL3_9MICO</name>
<dbReference type="KEGG" id="agm:DCE93_10900"/>
<gene>
    <name evidence="2" type="ORF">DCE93_10900</name>
</gene>
<keyword evidence="3" id="KW-1185">Reference proteome</keyword>
<organism evidence="2 3">
    <name type="scientific">Agromyces badenianii</name>
    <dbReference type="NCBI Taxonomy" id="2080742"/>
    <lineage>
        <taxon>Bacteria</taxon>
        <taxon>Bacillati</taxon>
        <taxon>Actinomycetota</taxon>
        <taxon>Actinomycetes</taxon>
        <taxon>Micrococcales</taxon>
        <taxon>Microbacteriaceae</taxon>
        <taxon>Agromyces</taxon>
    </lineage>
</organism>
<dbReference type="InterPro" id="IPR010879">
    <property type="entry name" value="DUF1508"/>
</dbReference>
<dbReference type="SUPFAM" id="SSF160113">
    <property type="entry name" value="YegP-like"/>
    <property type="match status" value="1"/>
</dbReference>
<feature type="domain" description="DUF1508" evidence="1">
    <location>
        <begin position="12"/>
        <end position="57"/>
    </location>
</feature>
<dbReference type="EMBL" id="CP028913">
    <property type="protein sequence ID" value="AWB96097.1"/>
    <property type="molecule type" value="Genomic_DNA"/>
</dbReference>
<dbReference type="AlphaFoldDB" id="A0A2S0WXL3"/>
<dbReference type="RefSeq" id="WP_108595902.1">
    <property type="nucleotide sequence ID" value="NZ_CP028913.1"/>
</dbReference>
<reference evidence="2 3" key="1">
    <citation type="submission" date="2018-04" db="EMBL/GenBank/DDBJ databases">
        <authorList>
            <person name="Li J."/>
        </authorList>
    </citation>
    <scope>NUCLEOTIDE SEQUENCE [LARGE SCALE GENOMIC DNA]</scope>
    <source>
        <strain evidence="3">30A</strain>
    </source>
</reference>
<dbReference type="OrthoDB" id="9802792at2"/>